<dbReference type="InterPro" id="IPR050904">
    <property type="entry name" value="Adhesion/Biosynth-related"/>
</dbReference>
<comment type="caution">
    <text evidence="4">The sequence shown here is derived from an EMBL/GenBank/DDBJ whole genome shotgun (WGS) entry which is preliminary data.</text>
</comment>
<feature type="domain" description="FAS1" evidence="3">
    <location>
        <begin position="336"/>
        <end position="417"/>
    </location>
</feature>
<dbReference type="PANTHER" id="PTHR10900">
    <property type="entry name" value="PERIOSTIN-RELATED"/>
    <property type="match status" value="1"/>
</dbReference>
<dbReference type="GO" id="GO:0005615">
    <property type="term" value="C:extracellular space"/>
    <property type="evidence" value="ECO:0007669"/>
    <property type="project" value="TreeGrafter"/>
</dbReference>
<feature type="compositionally biased region" description="Pro residues" evidence="1">
    <location>
        <begin position="74"/>
        <end position="100"/>
    </location>
</feature>
<organism evidence="4 5">
    <name type="scientific">Trametes pubescens</name>
    <name type="common">White-rot fungus</name>
    <dbReference type="NCBI Taxonomy" id="154538"/>
    <lineage>
        <taxon>Eukaryota</taxon>
        <taxon>Fungi</taxon>
        <taxon>Dikarya</taxon>
        <taxon>Basidiomycota</taxon>
        <taxon>Agaricomycotina</taxon>
        <taxon>Agaricomycetes</taxon>
        <taxon>Polyporales</taxon>
        <taxon>Polyporaceae</taxon>
        <taxon>Trametes</taxon>
    </lineage>
</organism>
<feature type="compositionally biased region" description="Basic and acidic residues" evidence="1">
    <location>
        <begin position="101"/>
        <end position="111"/>
    </location>
</feature>
<feature type="compositionally biased region" description="Basic and acidic residues" evidence="1">
    <location>
        <begin position="708"/>
        <end position="726"/>
    </location>
</feature>
<feature type="signal peptide" evidence="2">
    <location>
        <begin position="1"/>
        <end position="17"/>
    </location>
</feature>
<sequence length="895" mass="99532">MLLSHAVLAVVYGGLLAAALPDRGSSRAYAYADADATDAEYYYTQEDAKTAPRAERGSWDMPQRIMGMQREPPQEPQHPPEFPHPPGPPQSPFPSHPPPEFPDRPPPDHPDSPPPHDGPPPRHPDHPPPAAPVPPGAPANYENLTIYQFLESRKDFSRLFKVVNYTEEITTLLNDTSSNVTFFAIPDWALPHRPEKHPKEPVHVLDTVQDEMLEALAAAEGLVQFQEGQGGKDRKAFLKAVLKAILKYETLPSALPISELVKNVTYATSLTLPDGSLDGEALRIRVGSGPGLFSPHVDVNVISRILWSIKTANGLIHVVTKPVLPPPSIFQIGFLFPESFSTLTSALQRTGLSDAVEWREVPRSDGKHTVDGSPAVTFFAPTNRAFASLPGKLKFFLFSPFGERVLKKLLQFHIVPELVLHADYLHNATEPDAGLVRRAWTEDMDWDIFGGLASQDSRDDILAPAHAADGSQYGNVRTGKFPGAVRCKSCESSRPEGFWPKPTDDRRECHRSPQSEGQWPHGGPPPPPHHGDGPRDPWAPPPPPFEHGPHPYHHRGPPPPPFEHGPHPRPHHHHGPPPAEVHYHYHLHPPPPPPPHHGHPYEAGPGHFSPHFPEHFPEHGPHSPPPHYPPFENDHRFPEHGPHFPEDAPHHPPFENGPPPFEHGPHHSPFEHGHEFPPPPPPPPHFPEDGPHFPGHGPHPPPPPPHHPPFEHDYRFPPPHFPEHGPHSPPHHPPFEHSLPPPPPHHPPFEHHPDFPRPPPRDGPHGSPGPHPPRVSYSRNITVPTLNSNHSLNVHVVQFAHTIPIPGHARTFYQTVTFAHGRRVALSDIPTRNGVLHVVDKLFNPRHKGEHPHNLPGAPKEGGEAPRFGDFAAREDLEDEWAGWEEWLPLWADEE</sequence>
<name>A0A1M2W2V6_TRAPU</name>
<dbReference type="Gene3D" id="2.30.180.10">
    <property type="entry name" value="FAS1 domain"/>
    <property type="match status" value="2"/>
</dbReference>
<feature type="region of interest" description="Disordered" evidence="1">
    <location>
        <begin position="69"/>
        <end position="139"/>
    </location>
</feature>
<dbReference type="STRING" id="154538.A0A1M2W2V6"/>
<feature type="compositionally biased region" description="Basic and acidic residues" evidence="1">
    <location>
        <begin position="747"/>
        <end position="764"/>
    </location>
</feature>
<evidence type="ECO:0000256" key="2">
    <source>
        <dbReference type="SAM" id="SignalP"/>
    </source>
</evidence>
<dbReference type="Proteomes" id="UP000184267">
    <property type="component" value="Unassembled WGS sequence"/>
</dbReference>
<feature type="chain" id="PRO_5013290456" description="FAS1 domain-containing protein" evidence="2">
    <location>
        <begin position="18"/>
        <end position="895"/>
    </location>
</feature>
<dbReference type="PANTHER" id="PTHR10900:SF77">
    <property type="entry name" value="FI19380P1"/>
    <property type="match status" value="1"/>
</dbReference>
<feature type="compositionally biased region" description="Pro residues" evidence="1">
    <location>
        <begin position="676"/>
        <end position="685"/>
    </location>
</feature>
<reference evidence="4 5" key="1">
    <citation type="submission" date="2016-10" db="EMBL/GenBank/DDBJ databases">
        <title>Genome sequence of the basidiomycete white-rot fungus Trametes pubescens.</title>
        <authorList>
            <person name="Makela M.R."/>
            <person name="Granchi Z."/>
            <person name="Peng M."/>
            <person name="De Vries R.P."/>
            <person name="Grigoriev I."/>
            <person name="Riley R."/>
            <person name="Hilden K."/>
        </authorList>
    </citation>
    <scope>NUCLEOTIDE SEQUENCE [LARGE SCALE GENOMIC DNA]</scope>
    <source>
        <strain evidence="4 5">FBCC735</strain>
    </source>
</reference>
<dbReference type="PROSITE" id="PS50213">
    <property type="entry name" value="FAS1"/>
    <property type="match status" value="2"/>
</dbReference>
<feature type="compositionally biased region" description="Basic and acidic residues" evidence="1">
    <location>
        <begin position="632"/>
        <end position="653"/>
    </location>
</feature>
<evidence type="ECO:0000259" key="3">
    <source>
        <dbReference type="PROSITE" id="PS50213"/>
    </source>
</evidence>
<feature type="compositionally biased region" description="Basic and acidic residues" evidence="1">
    <location>
        <begin position="663"/>
        <end position="675"/>
    </location>
</feature>
<feature type="domain" description="FAS1" evidence="3">
    <location>
        <begin position="143"/>
        <end position="323"/>
    </location>
</feature>
<feature type="compositionally biased region" description="Low complexity" evidence="1">
    <location>
        <begin position="601"/>
        <end position="611"/>
    </location>
</feature>
<dbReference type="InterPro" id="IPR036378">
    <property type="entry name" value="FAS1_dom_sf"/>
</dbReference>
<evidence type="ECO:0000313" key="4">
    <source>
        <dbReference type="EMBL" id="OJT14194.1"/>
    </source>
</evidence>
<feature type="region of interest" description="Disordered" evidence="1">
    <location>
        <begin position="847"/>
        <end position="866"/>
    </location>
</feature>
<feature type="compositionally biased region" description="Basic and acidic residues" evidence="1">
    <location>
        <begin position="612"/>
        <end position="621"/>
    </location>
</feature>
<feature type="compositionally biased region" description="Pro residues" evidence="1">
    <location>
        <begin position="697"/>
        <end position="707"/>
    </location>
</feature>
<keyword evidence="2" id="KW-0732">Signal</keyword>
<dbReference type="AlphaFoldDB" id="A0A1M2W2V6"/>
<feature type="compositionally biased region" description="Pro residues" evidence="1">
    <location>
        <begin position="537"/>
        <end position="546"/>
    </location>
</feature>
<dbReference type="InterPro" id="IPR000782">
    <property type="entry name" value="FAS1_domain"/>
</dbReference>
<dbReference type="OMA" id="PFEHGPH"/>
<feature type="region of interest" description="Disordered" evidence="1">
    <location>
        <begin position="488"/>
        <end position="779"/>
    </location>
</feature>
<accession>A0A1M2W2V6</accession>
<gene>
    <name evidence="4" type="ORF">TRAPUB_9305</name>
</gene>
<proteinExistence type="predicted"/>
<dbReference type="EMBL" id="MNAD01000321">
    <property type="protein sequence ID" value="OJT14194.1"/>
    <property type="molecule type" value="Genomic_DNA"/>
</dbReference>
<dbReference type="OrthoDB" id="7700931at2759"/>
<protein>
    <recommendedName>
        <fullName evidence="3">FAS1 domain-containing protein</fullName>
    </recommendedName>
</protein>
<evidence type="ECO:0000256" key="1">
    <source>
        <dbReference type="SAM" id="MobiDB-lite"/>
    </source>
</evidence>
<feature type="compositionally biased region" description="Pro residues" evidence="1">
    <location>
        <begin position="127"/>
        <end position="137"/>
    </location>
</feature>
<dbReference type="SUPFAM" id="SSF82153">
    <property type="entry name" value="FAS1 domain"/>
    <property type="match status" value="2"/>
</dbReference>
<dbReference type="Pfam" id="PF02469">
    <property type="entry name" value="Fasciclin"/>
    <property type="match status" value="1"/>
</dbReference>
<evidence type="ECO:0000313" key="5">
    <source>
        <dbReference type="Proteomes" id="UP000184267"/>
    </source>
</evidence>
<feature type="compositionally biased region" description="Basic and acidic residues" evidence="1">
    <location>
        <begin position="502"/>
        <end position="513"/>
    </location>
</feature>
<keyword evidence="5" id="KW-1185">Reference proteome</keyword>